<feature type="region of interest" description="Disordered" evidence="12">
    <location>
        <begin position="193"/>
        <end position="369"/>
    </location>
</feature>
<dbReference type="PANTHER" id="PTHR43381:SF5">
    <property type="entry name" value="TR-TYPE G DOMAIN-CONTAINING PROTEIN"/>
    <property type="match status" value="1"/>
</dbReference>
<dbReference type="SUPFAM" id="SSF52156">
    <property type="entry name" value="Initiation factor IF2/eIF5b, domain 3"/>
    <property type="match status" value="1"/>
</dbReference>
<feature type="compositionally biased region" description="Basic and acidic residues" evidence="12">
    <location>
        <begin position="98"/>
        <end position="111"/>
    </location>
</feature>
<feature type="compositionally biased region" description="Basic and acidic residues" evidence="12">
    <location>
        <begin position="122"/>
        <end position="169"/>
    </location>
</feature>
<dbReference type="FunFam" id="3.40.50.10050:FF:000001">
    <property type="entry name" value="Translation initiation factor IF-2"/>
    <property type="match status" value="1"/>
</dbReference>
<dbReference type="InterPro" id="IPR009061">
    <property type="entry name" value="DNA-bd_dom_put_sf"/>
</dbReference>
<sequence length="963" mass="103875">MASTTVAQLAAELSRSAAALLEQLQAAGVGKATPEDIITESDKTRLLDYLKRSHGQADDSARKKITLTKRETSEIRQADSTGKTRTVQVEVRKKRVLIKRDESSADTHGDGGDSQESAAEQARLEEEERRQQEEQLARQEAELKARREAAEREEAERRAKQEALEAEQRRQAELLAAKAEEEAAAARAVADAAEEAARTKAEEDKTRLAAERVEAQKAADNAKAAADTARAEQQDAARRRREAAEAEARAIQQMLNAPARVLKAPSERKAEEKKAEQTGTLHKPVKAPGTEVKKDEKKAPATAGATTTTTTTDKKGKVVKAGTSSTWQDEGSRKKGSGLKTRGDSSGGVGGWRGGPRGRGGKHHADERSNFQAPTEPVVREVHVPETISVADLAHKMAVKASEVIKQMMKLGQMVTINQVLDQETAMIVVEEMGHKAFAAKLDDPEALLDIGGEEHTDAELLPRPPVVTVMGHVDHGKTSLLDYIRRTKVAAGEAGGITQHIGAYHVETERGVITFLDTPGHEAFTAMRARGAKATDIVILVVAADDGVMPQTKEAIAHAKAAGVPIVVAINKIDKPEANPDRVKQELVAEQVLPEEYGGDSPFVPVSAKTGFGIDDLLEQVLLQAEVLELKAPVDAPAKGLVVEAQLDKGKGPIATILVTSGTLKRGDVVLAGSAYGRVRAMLDENSKPAKEAGPSIPVEIQGLSEVPAAGEEVLVLPDERKAREIALFRQGKFRDVKLAKQQAAKLETMLEQMSEGEVQSLPLIVKADVQGSQEALVQSLQKLSTDEVRVQIVHGGVGGISESDVNLATASKAVIIGFNVRADAGARKLAEHNGIDIRYYNIIYDAVDEIKAAMSGMLAPEKRETTIGQVEVRQVFRVPKIGAVAGCMVTDGMVKRNSLVRVLRNNVVIHSGELDSLKRFKDDVREVKQGFECGLSIKNFNDVQEGDQLEVYEITEVARTL</sequence>
<dbReference type="InterPro" id="IPR027417">
    <property type="entry name" value="P-loop_NTPase"/>
</dbReference>
<dbReference type="PROSITE" id="PS51722">
    <property type="entry name" value="G_TR_2"/>
    <property type="match status" value="1"/>
</dbReference>
<evidence type="ECO:0000313" key="15">
    <source>
        <dbReference type="Proteomes" id="UP000322822"/>
    </source>
</evidence>
<dbReference type="InterPro" id="IPR000795">
    <property type="entry name" value="T_Tr_GTP-bd_dom"/>
</dbReference>
<dbReference type="AlphaFoldDB" id="A0A5P2H0F6"/>
<feature type="compositionally biased region" description="Basic and acidic residues" evidence="12">
    <location>
        <begin position="195"/>
        <end position="217"/>
    </location>
</feature>
<dbReference type="CDD" id="cd03692">
    <property type="entry name" value="mtIF2_IVc"/>
    <property type="match status" value="1"/>
</dbReference>
<dbReference type="InterPro" id="IPR013575">
    <property type="entry name" value="IF2_assoc_dom_bac"/>
</dbReference>
<dbReference type="GO" id="GO:0005829">
    <property type="term" value="C:cytosol"/>
    <property type="evidence" value="ECO:0007669"/>
    <property type="project" value="TreeGrafter"/>
</dbReference>
<feature type="region of interest" description="Disordered" evidence="12">
    <location>
        <begin position="96"/>
        <end position="169"/>
    </location>
</feature>
<dbReference type="InterPro" id="IPR044145">
    <property type="entry name" value="IF2_II"/>
</dbReference>
<dbReference type="CDD" id="cd01887">
    <property type="entry name" value="IF2_eIF5B"/>
    <property type="match status" value="1"/>
</dbReference>
<comment type="similarity">
    <text evidence="2 9 10">Belongs to the TRAFAC class translation factor GTPase superfamily. Classic translation factor GTPase family. IF-2 subfamily.</text>
</comment>
<keyword evidence="7 9" id="KW-0648">Protein biosynthesis</keyword>
<dbReference type="Pfam" id="PF22042">
    <property type="entry name" value="EF-G_D2"/>
    <property type="match status" value="1"/>
</dbReference>
<dbReference type="InterPro" id="IPR015760">
    <property type="entry name" value="TIF_IF2"/>
</dbReference>
<evidence type="ECO:0000259" key="13">
    <source>
        <dbReference type="PROSITE" id="PS51722"/>
    </source>
</evidence>
<dbReference type="InterPro" id="IPR004161">
    <property type="entry name" value="EFTu-like_2"/>
</dbReference>
<dbReference type="InterPro" id="IPR009000">
    <property type="entry name" value="Transl_B-barrel_sf"/>
</dbReference>
<dbReference type="HAMAP" id="MF_00100_B">
    <property type="entry name" value="IF_2_B"/>
    <property type="match status" value="1"/>
</dbReference>
<dbReference type="SUPFAM" id="SSF46955">
    <property type="entry name" value="Putative DNA-binding domain"/>
    <property type="match status" value="1"/>
</dbReference>
<dbReference type="Proteomes" id="UP000322822">
    <property type="component" value="Chromosome 1"/>
</dbReference>
<dbReference type="Pfam" id="PF00009">
    <property type="entry name" value="GTP_EFTU"/>
    <property type="match status" value="1"/>
</dbReference>
<reference evidence="14 15" key="1">
    <citation type="submission" date="2019-09" db="EMBL/GenBank/DDBJ databases">
        <title>FDA dAtabase for Regulatory Grade micrObial Sequences (FDA-ARGOS): Supporting development and validation of Infectious Disease Dx tests.</title>
        <authorList>
            <person name="Sciortino C."/>
            <person name="Tallon L."/>
            <person name="Sadzewicz L."/>
            <person name="Vavikolanu K."/>
            <person name="Mehta A."/>
            <person name="Aluvathingal J."/>
            <person name="Nadendla S."/>
            <person name="Nandy P."/>
            <person name="Geyer C."/>
            <person name="Yan Y."/>
            <person name="Sichtig H."/>
        </authorList>
    </citation>
    <scope>NUCLEOTIDE SEQUENCE [LARGE SCALE GENOMIC DNA]</scope>
    <source>
        <strain evidence="14 15">FDAARGOS_664</strain>
    </source>
</reference>
<proteinExistence type="inferred from homology"/>
<dbReference type="InterPro" id="IPR005225">
    <property type="entry name" value="Small_GTP-bd"/>
</dbReference>
<accession>A0A5P2H0F6</accession>
<dbReference type="NCBIfam" id="TIGR00231">
    <property type="entry name" value="small_GTP"/>
    <property type="match status" value="1"/>
</dbReference>
<organism evidence="14 15">
    <name type="scientific">Cupriavidus pauculus</name>
    <dbReference type="NCBI Taxonomy" id="82633"/>
    <lineage>
        <taxon>Bacteria</taxon>
        <taxon>Pseudomonadati</taxon>
        <taxon>Pseudomonadota</taxon>
        <taxon>Betaproteobacteria</taxon>
        <taxon>Burkholderiales</taxon>
        <taxon>Burkholderiaceae</taxon>
        <taxon>Cupriavidus</taxon>
    </lineage>
</organism>
<dbReference type="Pfam" id="PF04760">
    <property type="entry name" value="IF2_N"/>
    <property type="match status" value="2"/>
</dbReference>
<gene>
    <name evidence="9 14" type="primary">infB</name>
    <name evidence="14" type="ORF">FOB72_04225</name>
</gene>
<dbReference type="SUPFAM" id="SSF52540">
    <property type="entry name" value="P-loop containing nucleoside triphosphate hydrolases"/>
    <property type="match status" value="1"/>
</dbReference>
<dbReference type="GO" id="GO:0003743">
    <property type="term" value="F:translation initiation factor activity"/>
    <property type="evidence" value="ECO:0007669"/>
    <property type="project" value="UniProtKB-UniRule"/>
</dbReference>
<dbReference type="Pfam" id="PF08364">
    <property type="entry name" value="IF2_assoc"/>
    <property type="match status" value="1"/>
</dbReference>
<feature type="compositionally biased region" description="Gly residues" evidence="12">
    <location>
        <begin position="345"/>
        <end position="358"/>
    </location>
</feature>
<dbReference type="InterPro" id="IPR023115">
    <property type="entry name" value="TIF_IF2_dom3"/>
</dbReference>
<evidence type="ECO:0000256" key="2">
    <source>
        <dbReference type="ARBA" id="ARBA00007733"/>
    </source>
</evidence>
<dbReference type="Gene3D" id="3.40.50.10050">
    <property type="entry name" value="Translation initiation factor IF- 2, domain 3"/>
    <property type="match status" value="1"/>
</dbReference>
<dbReference type="EMBL" id="CP044065">
    <property type="protein sequence ID" value="QET01321.1"/>
    <property type="molecule type" value="Genomic_DNA"/>
</dbReference>
<evidence type="ECO:0000256" key="1">
    <source>
        <dbReference type="ARBA" id="ARBA00004496"/>
    </source>
</evidence>
<dbReference type="InterPro" id="IPR000178">
    <property type="entry name" value="TF_IF2_bacterial-like"/>
</dbReference>
<feature type="compositionally biased region" description="Basic and acidic residues" evidence="12">
    <location>
        <begin position="229"/>
        <end position="248"/>
    </location>
</feature>
<evidence type="ECO:0000256" key="9">
    <source>
        <dbReference type="HAMAP-Rule" id="MF_00100"/>
    </source>
</evidence>
<feature type="binding site" evidence="9">
    <location>
        <begin position="572"/>
        <end position="575"/>
    </location>
    <ligand>
        <name>GTP</name>
        <dbReference type="ChEBI" id="CHEBI:37565"/>
    </ligand>
</feature>
<feature type="binding site" evidence="9">
    <location>
        <begin position="518"/>
        <end position="522"/>
    </location>
    <ligand>
        <name>GTP</name>
        <dbReference type="ChEBI" id="CHEBI:37565"/>
    </ligand>
</feature>
<evidence type="ECO:0000256" key="5">
    <source>
        <dbReference type="ARBA" id="ARBA00022540"/>
    </source>
</evidence>
<dbReference type="SUPFAM" id="SSF50447">
    <property type="entry name" value="Translation proteins"/>
    <property type="match status" value="2"/>
</dbReference>
<evidence type="ECO:0000256" key="8">
    <source>
        <dbReference type="ARBA" id="ARBA00023134"/>
    </source>
</evidence>
<dbReference type="CDD" id="cd03702">
    <property type="entry name" value="IF2_mtIF2_II"/>
    <property type="match status" value="1"/>
</dbReference>
<protein>
    <recommendedName>
        <fullName evidence="3 9">Translation initiation factor IF-2</fullName>
    </recommendedName>
</protein>
<keyword evidence="4 9" id="KW-0963">Cytoplasm</keyword>
<evidence type="ECO:0000256" key="11">
    <source>
        <dbReference type="RuleBase" id="RU000645"/>
    </source>
</evidence>
<dbReference type="NCBIfam" id="TIGR00487">
    <property type="entry name" value="IF-2"/>
    <property type="match status" value="1"/>
</dbReference>
<dbReference type="GO" id="GO:0003924">
    <property type="term" value="F:GTPase activity"/>
    <property type="evidence" value="ECO:0007669"/>
    <property type="project" value="UniProtKB-UniRule"/>
</dbReference>
<dbReference type="FunFam" id="2.40.30.10:FF:000008">
    <property type="entry name" value="Translation initiation factor IF-2"/>
    <property type="match status" value="1"/>
</dbReference>
<evidence type="ECO:0000313" key="14">
    <source>
        <dbReference type="EMBL" id="QET01321.1"/>
    </source>
</evidence>
<evidence type="ECO:0000256" key="4">
    <source>
        <dbReference type="ARBA" id="ARBA00022490"/>
    </source>
</evidence>
<comment type="function">
    <text evidence="9 10">One of the essential components for the initiation of protein synthesis. Protects formylmethionyl-tRNA from spontaneous hydrolysis and promotes its binding to the 30S ribosomal subunits. Also involved in the hydrolysis of GTP during the formation of the 70S ribosomal complex.</text>
</comment>
<dbReference type="FunFam" id="2.40.30.10:FF:000007">
    <property type="entry name" value="Translation initiation factor IF-2"/>
    <property type="match status" value="1"/>
</dbReference>
<dbReference type="Pfam" id="PF11987">
    <property type="entry name" value="IF-2"/>
    <property type="match status" value="1"/>
</dbReference>
<evidence type="ECO:0000256" key="10">
    <source>
        <dbReference type="RuleBase" id="RU000644"/>
    </source>
</evidence>
<keyword evidence="6 9" id="KW-0547">Nucleotide-binding</keyword>
<dbReference type="InterPro" id="IPR036925">
    <property type="entry name" value="TIF_IF2_dom3_sf"/>
</dbReference>
<evidence type="ECO:0000256" key="3">
    <source>
        <dbReference type="ARBA" id="ARBA00020675"/>
    </source>
</evidence>
<keyword evidence="5 9" id="KW-0396">Initiation factor</keyword>
<comment type="subcellular location">
    <subcellularLocation>
        <location evidence="1 9 11">Cytoplasm</location>
    </subcellularLocation>
</comment>
<feature type="compositionally biased region" description="Basic and acidic residues" evidence="12">
    <location>
        <begin position="265"/>
        <end position="276"/>
    </location>
</feature>
<dbReference type="PANTHER" id="PTHR43381">
    <property type="entry name" value="TRANSLATION INITIATION FACTOR IF-2-RELATED"/>
    <property type="match status" value="1"/>
</dbReference>
<feature type="compositionally biased region" description="Low complexity" evidence="12">
    <location>
        <begin position="300"/>
        <end position="311"/>
    </location>
</feature>
<dbReference type="OrthoDB" id="9811804at2"/>
<feature type="region of interest" description="G-domain" evidence="9">
    <location>
        <begin position="466"/>
        <end position="614"/>
    </location>
</feature>
<dbReference type="Gene3D" id="3.30.56.50">
    <property type="entry name" value="Putative DNA-binding domain, N-terminal subdomain of bacterial translation initiation factor IF2"/>
    <property type="match status" value="1"/>
</dbReference>
<evidence type="ECO:0000256" key="12">
    <source>
        <dbReference type="SAM" id="MobiDB-lite"/>
    </source>
</evidence>
<dbReference type="RefSeq" id="WP_150371375.1">
    <property type="nucleotide sequence ID" value="NZ_CP044065.1"/>
</dbReference>
<dbReference type="Gene3D" id="3.40.50.300">
    <property type="entry name" value="P-loop containing nucleotide triphosphate hydrolases"/>
    <property type="match status" value="1"/>
</dbReference>
<dbReference type="Pfam" id="PF03144">
    <property type="entry name" value="GTP_EFTU_D2"/>
    <property type="match status" value="1"/>
</dbReference>
<feature type="domain" description="Tr-type G" evidence="13">
    <location>
        <begin position="463"/>
        <end position="632"/>
    </location>
</feature>
<dbReference type="Gene3D" id="2.40.30.10">
    <property type="entry name" value="Translation factors"/>
    <property type="match status" value="2"/>
</dbReference>
<name>A0A5P2H0F6_9BURK</name>
<dbReference type="InterPro" id="IPR006847">
    <property type="entry name" value="IF2_N"/>
</dbReference>
<dbReference type="GO" id="GO:0005525">
    <property type="term" value="F:GTP binding"/>
    <property type="evidence" value="ECO:0007669"/>
    <property type="project" value="UniProtKB-KW"/>
</dbReference>
<feature type="binding site" evidence="9">
    <location>
        <begin position="472"/>
        <end position="479"/>
    </location>
    <ligand>
        <name>GTP</name>
        <dbReference type="ChEBI" id="CHEBI:37565"/>
    </ligand>
</feature>
<evidence type="ECO:0000256" key="6">
    <source>
        <dbReference type="ARBA" id="ARBA00022741"/>
    </source>
</evidence>
<feature type="compositionally biased region" description="Low complexity" evidence="12">
    <location>
        <begin position="218"/>
        <end position="228"/>
    </location>
</feature>
<evidence type="ECO:0000256" key="7">
    <source>
        <dbReference type="ARBA" id="ARBA00022917"/>
    </source>
</evidence>
<keyword evidence="8 9" id="KW-0342">GTP-binding</keyword>
<dbReference type="PROSITE" id="PS01176">
    <property type="entry name" value="IF2"/>
    <property type="match status" value="1"/>
</dbReference>
<dbReference type="FunFam" id="3.40.50.300:FF:000019">
    <property type="entry name" value="Translation initiation factor IF-2"/>
    <property type="match status" value="1"/>
</dbReference>
<dbReference type="InterPro" id="IPR053905">
    <property type="entry name" value="EF-G-like_DII"/>
</dbReference>